<name>A0A6A5WQZ3_9PLEO</name>
<evidence type="ECO:0000256" key="1">
    <source>
        <dbReference type="SAM" id="MobiDB-lite"/>
    </source>
</evidence>
<feature type="compositionally biased region" description="Low complexity" evidence="1">
    <location>
        <begin position="267"/>
        <end position="287"/>
    </location>
</feature>
<feature type="region of interest" description="Disordered" evidence="1">
    <location>
        <begin position="212"/>
        <end position="254"/>
    </location>
</feature>
<keyword evidence="3" id="KW-1185">Reference proteome</keyword>
<sequence length="316" mass="35166">MAIAMAVAARERKKVTSQRRPSALHINIVHAPGLGSATGSIQAEAHPPPRTSRGLTGPPAGLRRHHGPWYRPAAMLGPWRGQKESASPSTVARMRLAARRSAGGNFENYKSSVCRRRLPSTWQPSRQPERQQRPRRLWTRCWTSHVSGRVQKGSNWSLVIRDAVRRGRAVVAKDDELSPCDGQGPSRDVLHASKGLHHAHHLHNALRSLEGTPASCDSSRLRSAYPLRRRPTIDALSPADDATRMRKQQHKEGALCLDRQTLRWPCRCSPSHPRPSASQRQTLSTRTSKSRTDRTDGATALQSARHTPRAQDLGWH</sequence>
<evidence type="ECO:0000313" key="3">
    <source>
        <dbReference type="Proteomes" id="UP000799779"/>
    </source>
</evidence>
<reference evidence="2" key="1">
    <citation type="journal article" date="2020" name="Stud. Mycol.">
        <title>101 Dothideomycetes genomes: a test case for predicting lifestyles and emergence of pathogens.</title>
        <authorList>
            <person name="Haridas S."/>
            <person name="Albert R."/>
            <person name="Binder M."/>
            <person name="Bloem J."/>
            <person name="Labutti K."/>
            <person name="Salamov A."/>
            <person name="Andreopoulos B."/>
            <person name="Baker S."/>
            <person name="Barry K."/>
            <person name="Bills G."/>
            <person name="Bluhm B."/>
            <person name="Cannon C."/>
            <person name="Castanera R."/>
            <person name="Culley D."/>
            <person name="Daum C."/>
            <person name="Ezra D."/>
            <person name="Gonzalez J."/>
            <person name="Henrissat B."/>
            <person name="Kuo A."/>
            <person name="Liang C."/>
            <person name="Lipzen A."/>
            <person name="Lutzoni F."/>
            <person name="Magnuson J."/>
            <person name="Mondo S."/>
            <person name="Nolan M."/>
            <person name="Ohm R."/>
            <person name="Pangilinan J."/>
            <person name="Park H.-J."/>
            <person name="Ramirez L."/>
            <person name="Alfaro M."/>
            <person name="Sun H."/>
            <person name="Tritt A."/>
            <person name="Yoshinaga Y."/>
            <person name="Zwiers L.-H."/>
            <person name="Turgeon B."/>
            <person name="Goodwin S."/>
            <person name="Spatafora J."/>
            <person name="Crous P."/>
            <person name="Grigoriev I."/>
        </authorList>
    </citation>
    <scope>NUCLEOTIDE SEQUENCE</scope>
    <source>
        <strain evidence="2">CBS 123094</strain>
    </source>
</reference>
<proteinExistence type="predicted"/>
<evidence type="ECO:0000313" key="2">
    <source>
        <dbReference type="EMBL" id="KAF2001505.1"/>
    </source>
</evidence>
<accession>A0A6A5WQZ3</accession>
<feature type="region of interest" description="Disordered" evidence="1">
    <location>
        <begin position="33"/>
        <end position="61"/>
    </location>
</feature>
<dbReference type="EMBL" id="ML977582">
    <property type="protein sequence ID" value="KAF2001505.1"/>
    <property type="molecule type" value="Genomic_DNA"/>
</dbReference>
<gene>
    <name evidence="2" type="ORF">P154DRAFT_574852</name>
</gene>
<organism evidence="2 3">
    <name type="scientific">Amniculicola lignicola CBS 123094</name>
    <dbReference type="NCBI Taxonomy" id="1392246"/>
    <lineage>
        <taxon>Eukaryota</taxon>
        <taxon>Fungi</taxon>
        <taxon>Dikarya</taxon>
        <taxon>Ascomycota</taxon>
        <taxon>Pezizomycotina</taxon>
        <taxon>Dothideomycetes</taxon>
        <taxon>Pleosporomycetidae</taxon>
        <taxon>Pleosporales</taxon>
        <taxon>Amniculicolaceae</taxon>
        <taxon>Amniculicola</taxon>
    </lineage>
</organism>
<protein>
    <submittedName>
        <fullName evidence="2">Uncharacterized protein</fullName>
    </submittedName>
</protein>
<dbReference type="Proteomes" id="UP000799779">
    <property type="component" value="Unassembled WGS sequence"/>
</dbReference>
<feature type="region of interest" description="Disordered" evidence="1">
    <location>
        <begin position="267"/>
        <end position="316"/>
    </location>
</feature>
<dbReference type="AlphaFoldDB" id="A0A6A5WQZ3"/>